<proteinExistence type="predicted"/>
<dbReference type="EMBL" id="ACYY01000002">
    <property type="protein sequence ID" value="EEW26730.1"/>
    <property type="molecule type" value="Genomic_DNA"/>
</dbReference>
<comment type="caution">
    <text evidence="1">The sequence shown here is derived from an EMBL/GenBank/DDBJ whole genome shotgun (WGS) entry which is preliminary data.</text>
</comment>
<evidence type="ECO:0008006" key="3">
    <source>
        <dbReference type="Google" id="ProtNLM"/>
    </source>
</evidence>
<organism evidence="1 2">
    <name type="scientific">Rhodobacter ferrooxidans</name>
    <dbReference type="NCBI Taxonomy" id="371731"/>
    <lineage>
        <taxon>Bacteria</taxon>
        <taxon>Pseudomonadati</taxon>
        <taxon>Pseudomonadota</taxon>
        <taxon>Alphaproteobacteria</taxon>
        <taxon>Rhodobacterales</taxon>
        <taxon>Rhodobacter group</taxon>
        <taxon>Rhodobacter</taxon>
    </lineage>
</organism>
<sequence>MAIRRMVLHVVGRERPIALQPEIDGVEHLEFFLARIREVSSSPVHEFADLSPTKALIEKIARNEVDFAAGAFELARRFSEAHDGSSSDGAFFVVELGCGDPATAFFCLIKYDYRSVVELAHDGERNILREIVQAFVREKRAIQKCCTVRVTNGDAEAAVSAVDRMGNAPDLTRYFAVYLDVTRHRDQEELSTKLSEALRKTFIACSNDVPNLNLGDAVGIAKGILQRREQVDEDAVLEAVRIAVGNPEDESVRSEIDKKATRALRTANLEGLTFRPDDKFFRTRPRRKLKTQEDVTIDYPGELEGKAVFKEHRAEGGWTFTIITDGELAKDETISSKAR</sequence>
<protein>
    <recommendedName>
        <fullName evidence="3">Nucleoid-associated protein</fullName>
    </recommendedName>
</protein>
<reference evidence="1 2" key="1">
    <citation type="submission" date="2009-08" db="EMBL/GenBank/DDBJ databases">
        <title>The draft genome of Rhodobacter sp. SW2.</title>
        <authorList>
            <consortium name="US DOE Joint Genome Institute (JGI-PGF)"/>
            <person name="Lucas S."/>
            <person name="Copeland A."/>
            <person name="Lapidus A."/>
            <person name="Glavina del Rio T."/>
            <person name="Tice H."/>
            <person name="Bruce D."/>
            <person name="Goodwin L."/>
            <person name="Pitluck S."/>
            <person name="Larimer F."/>
            <person name="Land M.L."/>
            <person name="Hauser L."/>
            <person name="Emerson D."/>
        </authorList>
    </citation>
    <scope>NUCLEOTIDE SEQUENCE [LARGE SCALE GENOMIC DNA]</scope>
    <source>
        <strain evidence="1 2">SW2</strain>
    </source>
</reference>
<accession>C8RXK5</accession>
<evidence type="ECO:0000313" key="2">
    <source>
        <dbReference type="Proteomes" id="UP000010121"/>
    </source>
</evidence>
<evidence type="ECO:0000313" key="1">
    <source>
        <dbReference type="EMBL" id="EEW26730.1"/>
    </source>
</evidence>
<dbReference type="eggNOG" id="ENOG502ZB2Z">
    <property type="taxonomic scope" value="Bacteria"/>
</dbReference>
<gene>
    <name evidence="1" type="ORF">Rsw2DRAFT_0533</name>
</gene>
<name>C8RXK5_9RHOB</name>
<keyword evidence="2" id="KW-1185">Reference proteome</keyword>
<dbReference type="AlphaFoldDB" id="C8RXK5"/>
<dbReference type="Proteomes" id="UP000010121">
    <property type="component" value="Unassembled WGS sequence"/>
</dbReference>